<sequence length="234" mass="25224">MTTTDEFLSQRMEALATQRGLAVWRAASDVIEVSVDGQRLYFRGAIGPGNSQASARICERPFALRRVLQQAGVATVPTTELPARATSTARHFVRRLGTDARLRLVDHPSVEKVVAGEEFDRKWGAFVDAAPQQQPLIRLEPADLGRQCCHTVAFGQVIGSGPDLARAAVAALPGIEVADVLLGHGAHEDPWVIGVDPGLRRLADSATPAPHRDHVLNSILAGEIARLSRPEVSR</sequence>
<dbReference type="RefSeq" id="WP_213170816.1">
    <property type="nucleotide sequence ID" value="NZ_CP070496.1"/>
</dbReference>
<organism evidence="1 2">
    <name type="scientific">Natronoglycomyces albus</name>
    <dbReference type="NCBI Taxonomy" id="2811108"/>
    <lineage>
        <taxon>Bacteria</taxon>
        <taxon>Bacillati</taxon>
        <taxon>Actinomycetota</taxon>
        <taxon>Actinomycetes</taxon>
        <taxon>Glycomycetales</taxon>
        <taxon>Glycomycetaceae</taxon>
        <taxon>Natronoglycomyces</taxon>
    </lineage>
</organism>
<dbReference type="AlphaFoldDB" id="A0A895XIN1"/>
<evidence type="ECO:0000313" key="1">
    <source>
        <dbReference type="EMBL" id="QSB04817.1"/>
    </source>
</evidence>
<proteinExistence type="predicted"/>
<dbReference type="EMBL" id="CP070496">
    <property type="protein sequence ID" value="QSB04817.1"/>
    <property type="molecule type" value="Genomic_DNA"/>
</dbReference>
<accession>A0A895XIN1</accession>
<reference evidence="1" key="1">
    <citation type="submission" date="2021-02" db="EMBL/GenBank/DDBJ databases">
        <title>Natronoglycomyces albus gen. nov., sp. nov, a haloalkaliphilic actinobacterium from a soda solonchak soil.</title>
        <authorList>
            <person name="Sorokin D.Y."/>
            <person name="Khijniak T.V."/>
            <person name="Zakharycheva A.P."/>
            <person name="Boueva O.V."/>
            <person name="Ariskina E.V."/>
            <person name="Hahnke R.L."/>
            <person name="Bunk B."/>
            <person name="Sproer C."/>
            <person name="Schumann P."/>
            <person name="Evtushenko L.I."/>
            <person name="Kublanov I.V."/>
        </authorList>
    </citation>
    <scope>NUCLEOTIDE SEQUENCE</scope>
    <source>
        <strain evidence="1">DSM 106290</strain>
    </source>
</reference>
<dbReference type="Proteomes" id="UP000662939">
    <property type="component" value="Chromosome"/>
</dbReference>
<keyword evidence="2" id="KW-1185">Reference proteome</keyword>
<gene>
    <name evidence="1" type="ORF">JQS30_13745</name>
</gene>
<protein>
    <submittedName>
        <fullName evidence="1">Uncharacterized protein</fullName>
    </submittedName>
</protein>
<dbReference type="KEGG" id="nav:JQS30_13745"/>
<evidence type="ECO:0000313" key="2">
    <source>
        <dbReference type="Proteomes" id="UP000662939"/>
    </source>
</evidence>
<name>A0A895XIN1_9ACTN</name>